<name>A0A1F6PBM0_9BACT</name>
<organism evidence="1 2">
    <name type="scientific">Candidatus Magasanikbacteria bacterium RIFOXYD1_FULL_40_23</name>
    <dbReference type="NCBI Taxonomy" id="1798705"/>
    <lineage>
        <taxon>Bacteria</taxon>
        <taxon>Candidatus Magasanikiibacteriota</taxon>
    </lineage>
</organism>
<dbReference type="EMBL" id="MFRA01000001">
    <property type="protein sequence ID" value="OGH93354.1"/>
    <property type="molecule type" value="Genomic_DNA"/>
</dbReference>
<proteinExistence type="predicted"/>
<comment type="caution">
    <text evidence="1">The sequence shown here is derived from an EMBL/GenBank/DDBJ whole genome shotgun (WGS) entry which is preliminary data.</text>
</comment>
<gene>
    <name evidence="1" type="ORF">A2563_01970</name>
</gene>
<evidence type="ECO:0000313" key="2">
    <source>
        <dbReference type="Proteomes" id="UP000176634"/>
    </source>
</evidence>
<sequence>MAIDLATKIKLVSIDGFAACADDTDRSGLLRVYLLTDTPEMREAVLAIIGNQLTADKVLFERKS</sequence>
<reference evidence="1 2" key="1">
    <citation type="journal article" date="2016" name="Nat. Commun.">
        <title>Thousands of microbial genomes shed light on interconnected biogeochemical processes in an aquifer system.</title>
        <authorList>
            <person name="Anantharaman K."/>
            <person name="Brown C.T."/>
            <person name="Hug L.A."/>
            <person name="Sharon I."/>
            <person name="Castelle C.J."/>
            <person name="Probst A.J."/>
            <person name="Thomas B.C."/>
            <person name="Singh A."/>
            <person name="Wilkins M.J."/>
            <person name="Karaoz U."/>
            <person name="Brodie E.L."/>
            <person name="Williams K.H."/>
            <person name="Hubbard S.S."/>
            <person name="Banfield J.F."/>
        </authorList>
    </citation>
    <scope>NUCLEOTIDE SEQUENCE [LARGE SCALE GENOMIC DNA]</scope>
</reference>
<dbReference type="Proteomes" id="UP000176634">
    <property type="component" value="Unassembled WGS sequence"/>
</dbReference>
<accession>A0A1F6PBM0</accession>
<dbReference type="AlphaFoldDB" id="A0A1F6PBM0"/>
<dbReference type="STRING" id="1798705.A2563_01970"/>
<protein>
    <submittedName>
        <fullName evidence="1">Uncharacterized protein</fullName>
    </submittedName>
</protein>
<evidence type="ECO:0000313" key="1">
    <source>
        <dbReference type="EMBL" id="OGH93354.1"/>
    </source>
</evidence>